<evidence type="ECO:0000256" key="1">
    <source>
        <dbReference type="SAM" id="SignalP"/>
    </source>
</evidence>
<keyword evidence="1" id="KW-0732">Signal</keyword>
<sequence length="441" mass="48227">MKRIRKLFALMAAAVLLLGIFPAMATANARATLRPVIFVHGGSGSGSQFQTQAKRFASNGYPATHVETHDYDSLFVNNTMEQVHAGLDQRIARLKAATGADKVELLGHSLGTLVSQQYLKSSAERAANVAHYVNIDGGSTAGAESPPVPTLAIWGEGSTDRKIEGATNLYHSGESHVQTTSSVATFKAAYTFFTGEEPATTGVTPESGEIQIAGRAVYFPFNTGLRDARVDIYPFDPATGRRTSAQPVATYQFGGSGDGSFGPFKGRGDVHYEFVMSKNGTNQVHHHYYQPFRRTDLQVRLLSGDPGGPLDWLVERNRNHVAMLVYRNKEWWGDQGADNDTLALNGTNVLNATITPRTKRACGIFMYDWRSDRRTNLNTTVGLFPVLPFISGADHYMPASATGTVTLETRQRAADGQTDRLRIPNWPSDTHMNSIYIDDYA</sequence>
<dbReference type="InterPro" id="IPR049036">
    <property type="entry name" value="AF_1763-like_C"/>
</dbReference>
<feature type="chain" id="PRO_5026060283" evidence="1">
    <location>
        <begin position="26"/>
        <end position="441"/>
    </location>
</feature>
<dbReference type="AlphaFoldDB" id="A0A6H9Z3K0"/>
<dbReference type="RefSeq" id="WP_151560051.1">
    <property type="nucleotide sequence ID" value="NZ_WBMT01000004.1"/>
</dbReference>
<protein>
    <submittedName>
        <fullName evidence="4">Alpha/beta hydrolase</fullName>
    </submittedName>
</protein>
<accession>A0A6H9Z3K0</accession>
<keyword evidence="4" id="KW-0378">Hydrolase</keyword>
<dbReference type="Gene3D" id="2.60.40.2200">
    <property type="match status" value="1"/>
</dbReference>
<dbReference type="InterPro" id="IPR040664">
    <property type="entry name" value="AFL_C"/>
</dbReference>
<evidence type="ECO:0000259" key="3">
    <source>
        <dbReference type="Pfam" id="PF21768"/>
    </source>
</evidence>
<feature type="domain" description="AFL C-terminal" evidence="2">
    <location>
        <begin position="209"/>
        <end position="304"/>
    </location>
</feature>
<name>A0A6H9Z3K0_9ACTN</name>
<evidence type="ECO:0000313" key="5">
    <source>
        <dbReference type="Proteomes" id="UP000468735"/>
    </source>
</evidence>
<dbReference type="Pfam" id="PF01674">
    <property type="entry name" value="Lipase_2"/>
    <property type="match status" value="1"/>
</dbReference>
<feature type="signal peptide" evidence="1">
    <location>
        <begin position="1"/>
        <end position="25"/>
    </location>
</feature>
<dbReference type="Gene3D" id="2.60.40.2190">
    <property type="match status" value="1"/>
</dbReference>
<dbReference type="Proteomes" id="UP000468735">
    <property type="component" value="Unassembled WGS sequence"/>
</dbReference>
<evidence type="ECO:0000313" key="4">
    <source>
        <dbReference type="EMBL" id="KAB2350303.1"/>
    </source>
</evidence>
<dbReference type="Pfam" id="PF21768">
    <property type="entry name" value="AF_1763-like_C"/>
    <property type="match status" value="1"/>
</dbReference>
<dbReference type="Pfam" id="PF18067">
    <property type="entry name" value="Lipase_C"/>
    <property type="match status" value="1"/>
</dbReference>
<evidence type="ECO:0000259" key="2">
    <source>
        <dbReference type="Pfam" id="PF18067"/>
    </source>
</evidence>
<dbReference type="InterPro" id="IPR002918">
    <property type="entry name" value="Lipase_EstA/Esterase_EstB"/>
</dbReference>
<dbReference type="SUPFAM" id="SSF53474">
    <property type="entry name" value="alpha/beta-Hydrolases"/>
    <property type="match status" value="1"/>
</dbReference>
<dbReference type="Gene3D" id="3.40.50.1820">
    <property type="entry name" value="alpha/beta hydrolase"/>
    <property type="match status" value="1"/>
</dbReference>
<reference evidence="4 5" key="1">
    <citation type="submission" date="2019-09" db="EMBL/GenBank/DDBJ databases">
        <title>Actinomadura physcomitrii sp. nov., a novel actinomycete isolated from moss [Physcomitrium sphaericum (Ludw) Fuernr].</title>
        <authorList>
            <person name="Zhuang X."/>
            <person name="Liu C."/>
        </authorList>
    </citation>
    <scope>NUCLEOTIDE SEQUENCE [LARGE SCALE GENOMIC DNA]</scope>
    <source>
        <strain evidence="4 5">HMC1</strain>
    </source>
</reference>
<proteinExistence type="predicted"/>
<dbReference type="GO" id="GO:0016042">
    <property type="term" value="P:lipid catabolic process"/>
    <property type="evidence" value="ECO:0007669"/>
    <property type="project" value="InterPro"/>
</dbReference>
<dbReference type="InterPro" id="IPR029058">
    <property type="entry name" value="AB_hydrolase_fold"/>
</dbReference>
<feature type="domain" description="AF-1763-like C-terminal" evidence="3">
    <location>
        <begin position="324"/>
        <end position="435"/>
    </location>
</feature>
<comment type="caution">
    <text evidence="4">The sequence shown here is derived from an EMBL/GenBank/DDBJ whole genome shotgun (WGS) entry which is preliminary data.</text>
</comment>
<dbReference type="EMBL" id="WBMT01000004">
    <property type="protein sequence ID" value="KAB2350303.1"/>
    <property type="molecule type" value="Genomic_DNA"/>
</dbReference>
<organism evidence="4 5">
    <name type="scientific">Actinomadura rudentiformis</name>
    <dbReference type="NCBI Taxonomy" id="359158"/>
    <lineage>
        <taxon>Bacteria</taxon>
        <taxon>Bacillati</taxon>
        <taxon>Actinomycetota</taxon>
        <taxon>Actinomycetes</taxon>
        <taxon>Streptosporangiales</taxon>
        <taxon>Thermomonosporaceae</taxon>
        <taxon>Actinomadura</taxon>
    </lineage>
</organism>
<gene>
    <name evidence="4" type="ORF">F8566_11030</name>
</gene>
<keyword evidence="5" id="KW-1185">Reference proteome</keyword>
<dbReference type="OrthoDB" id="8871309at2"/>
<dbReference type="GO" id="GO:0016787">
    <property type="term" value="F:hydrolase activity"/>
    <property type="evidence" value="ECO:0007669"/>
    <property type="project" value="UniProtKB-KW"/>
</dbReference>